<keyword evidence="2" id="KW-1185">Reference proteome</keyword>
<name>A0AA88D5C0_FICCA</name>
<sequence>MKGAHVGNGGLDDGQRWDNSSVSLQSRVVDSPSCFGGDRFPRVVSRNLSLVRFESNALFFIFSSEDYCGGDSPRIFGNSRQDCKLPGRRRDLDRDLQM</sequence>
<comment type="caution">
    <text evidence="1">The sequence shown here is derived from an EMBL/GenBank/DDBJ whole genome shotgun (WGS) entry which is preliminary data.</text>
</comment>
<dbReference type="Proteomes" id="UP001187192">
    <property type="component" value="Unassembled WGS sequence"/>
</dbReference>
<dbReference type="EMBL" id="BTGU01000016">
    <property type="protein sequence ID" value="GMN43391.1"/>
    <property type="molecule type" value="Genomic_DNA"/>
</dbReference>
<reference evidence="1" key="1">
    <citation type="submission" date="2023-07" db="EMBL/GenBank/DDBJ databases">
        <title>draft genome sequence of fig (Ficus carica).</title>
        <authorList>
            <person name="Takahashi T."/>
            <person name="Nishimura K."/>
        </authorList>
    </citation>
    <scope>NUCLEOTIDE SEQUENCE</scope>
</reference>
<gene>
    <name evidence="1" type="ORF">TIFTF001_012598</name>
</gene>
<evidence type="ECO:0000313" key="2">
    <source>
        <dbReference type="Proteomes" id="UP001187192"/>
    </source>
</evidence>
<organism evidence="1 2">
    <name type="scientific">Ficus carica</name>
    <name type="common">Common fig</name>
    <dbReference type="NCBI Taxonomy" id="3494"/>
    <lineage>
        <taxon>Eukaryota</taxon>
        <taxon>Viridiplantae</taxon>
        <taxon>Streptophyta</taxon>
        <taxon>Embryophyta</taxon>
        <taxon>Tracheophyta</taxon>
        <taxon>Spermatophyta</taxon>
        <taxon>Magnoliopsida</taxon>
        <taxon>eudicotyledons</taxon>
        <taxon>Gunneridae</taxon>
        <taxon>Pentapetalae</taxon>
        <taxon>rosids</taxon>
        <taxon>fabids</taxon>
        <taxon>Rosales</taxon>
        <taxon>Moraceae</taxon>
        <taxon>Ficeae</taxon>
        <taxon>Ficus</taxon>
    </lineage>
</organism>
<proteinExistence type="predicted"/>
<protein>
    <submittedName>
        <fullName evidence="1">Uncharacterized protein</fullName>
    </submittedName>
</protein>
<dbReference type="AlphaFoldDB" id="A0AA88D5C0"/>
<evidence type="ECO:0000313" key="1">
    <source>
        <dbReference type="EMBL" id="GMN43391.1"/>
    </source>
</evidence>
<accession>A0AA88D5C0</accession>